<dbReference type="GO" id="GO:0005634">
    <property type="term" value="C:nucleus"/>
    <property type="evidence" value="ECO:0007669"/>
    <property type="project" value="TreeGrafter"/>
</dbReference>
<evidence type="ECO:0000256" key="2">
    <source>
        <dbReference type="SAM" id="MobiDB-lite"/>
    </source>
</evidence>
<dbReference type="Pfam" id="PF04969">
    <property type="entry name" value="CS"/>
    <property type="match status" value="1"/>
</dbReference>
<dbReference type="AlphaFoldDB" id="A0A2S2QIF2"/>
<evidence type="ECO:0000256" key="1">
    <source>
        <dbReference type="ARBA" id="ARBA00025733"/>
    </source>
</evidence>
<dbReference type="InterPro" id="IPR007052">
    <property type="entry name" value="CS_dom"/>
</dbReference>
<feature type="compositionally biased region" description="Acidic residues" evidence="2">
    <location>
        <begin position="214"/>
        <end position="224"/>
    </location>
</feature>
<dbReference type="PANTHER" id="PTHR22932:SF1">
    <property type="entry name" value="CO-CHAPERONE PROTEIN DAF-41"/>
    <property type="match status" value="1"/>
</dbReference>
<dbReference type="Gene3D" id="2.60.40.790">
    <property type="match status" value="1"/>
</dbReference>
<feature type="region of interest" description="Disordered" evidence="2">
    <location>
        <begin position="212"/>
        <end position="310"/>
    </location>
</feature>
<feature type="domain" description="CS" evidence="3">
    <location>
        <begin position="105"/>
        <end position="195"/>
    </location>
</feature>
<dbReference type="GO" id="GO:0006457">
    <property type="term" value="P:protein folding"/>
    <property type="evidence" value="ECO:0007669"/>
    <property type="project" value="TreeGrafter"/>
</dbReference>
<protein>
    <submittedName>
        <fullName evidence="4">Protein wos2</fullName>
    </submittedName>
</protein>
<reference evidence="4" key="1">
    <citation type="submission" date="2018-04" db="EMBL/GenBank/DDBJ databases">
        <title>Transcriptome assembly of Sipha flava.</title>
        <authorList>
            <person name="Scully E.D."/>
            <person name="Geib S.M."/>
            <person name="Palmer N.A."/>
            <person name="Koch K."/>
            <person name="Bradshaw J."/>
            <person name="Heng-Moss T."/>
            <person name="Sarath G."/>
        </authorList>
    </citation>
    <scope>NUCLEOTIDE SEQUENCE</scope>
</reference>
<dbReference type="OrthoDB" id="1564555at2759"/>
<comment type="similarity">
    <text evidence="1">Belongs to the p23/wos2 family.</text>
</comment>
<dbReference type="InterPro" id="IPR008978">
    <property type="entry name" value="HSP20-like_chaperone"/>
</dbReference>
<dbReference type="GO" id="GO:0051131">
    <property type="term" value="P:chaperone-mediated protein complex assembly"/>
    <property type="evidence" value="ECO:0007669"/>
    <property type="project" value="TreeGrafter"/>
</dbReference>
<dbReference type="EMBL" id="GGMS01007759">
    <property type="protein sequence ID" value="MBY76962.1"/>
    <property type="molecule type" value="Transcribed_RNA"/>
</dbReference>
<evidence type="ECO:0000313" key="4">
    <source>
        <dbReference type="EMBL" id="MBY76962.1"/>
    </source>
</evidence>
<name>A0A2S2QIF2_9HEMI</name>
<evidence type="ECO:0000259" key="3">
    <source>
        <dbReference type="PROSITE" id="PS51203"/>
    </source>
</evidence>
<dbReference type="PANTHER" id="PTHR22932">
    <property type="entry name" value="TELOMERASE-BINDING PROTEIN P23 HSP90 CO-CHAPERONE"/>
    <property type="match status" value="1"/>
</dbReference>
<feature type="compositionally biased region" description="Polar residues" evidence="2">
    <location>
        <begin position="228"/>
        <end position="238"/>
    </location>
</feature>
<dbReference type="InterPro" id="IPR045250">
    <property type="entry name" value="p23-like"/>
</dbReference>
<dbReference type="FunFam" id="2.60.40.790:FF:000039">
    <property type="entry name" value="CS domain containing protein"/>
    <property type="match status" value="1"/>
</dbReference>
<sequence>MRKLFFFHKSYIVPHCWSLNHRPPVNPVRSFFVPFGCRERNEVLFFFRRTCATKPVNCSLYRNTKYLQQHTTDKSAASTLHRIQFCTRAFYPRPKTSKKMTSEQPLIPPVIWAQRNDVVFVTICVEDCLNPGVKIESEQIIFRGVAGLQKKIYAITIPLYSEVVVEKSKTSFGGRYVEIVLAKPEDNRSYWPHLTKEKKKYHWLKVDFKKWKDEDDSGDDDSQDNDPRVSQENANLDQMLSMMGGESKGGKDDDNYRDLGSMEDDDSTEDSDDEEMPELDDIESENAGRGKEKNEGKVPDLGGVKPAPTA</sequence>
<gene>
    <name evidence="4" type="primary">wos2_1</name>
    <name evidence="4" type="ORF">g.32798</name>
</gene>
<dbReference type="GO" id="GO:0051087">
    <property type="term" value="F:protein-folding chaperone binding"/>
    <property type="evidence" value="ECO:0007669"/>
    <property type="project" value="TreeGrafter"/>
</dbReference>
<organism evidence="4">
    <name type="scientific">Sipha flava</name>
    <name type="common">yellow sugarcane aphid</name>
    <dbReference type="NCBI Taxonomy" id="143950"/>
    <lineage>
        <taxon>Eukaryota</taxon>
        <taxon>Metazoa</taxon>
        <taxon>Ecdysozoa</taxon>
        <taxon>Arthropoda</taxon>
        <taxon>Hexapoda</taxon>
        <taxon>Insecta</taxon>
        <taxon>Pterygota</taxon>
        <taxon>Neoptera</taxon>
        <taxon>Paraneoptera</taxon>
        <taxon>Hemiptera</taxon>
        <taxon>Sternorrhyncha</taxon>
        <taxon>Aphidomorpha</taxon>
        <taxon>Aphidoidea</taxon>
        <taxon>Aphididae</taxon>
        <taxon>Sipha</taxon>
    </lineage>
</organism>
<feature type="compositionally biased region" description="Basic and acidic residues" evidence="2">
    <location>
        <begin position="248"/>
        <end position="257"/>
    </location>
</feature>
<dbReference type="PROSITE" id="PS51203">
    <property type="entry name" value="CS"/>
    <property type="match status" value="1"/>
</dbReference>
<accession>A0A2S2QIF2</accession>
<dbReference type="GO" id="GO:0005829">
    <property type="term" value="C:cytosol"/>
    <property type="evidence" value="ECO:0007669"/>
    <property type="project" value="TreeGrafter"/>
</dbReference>
<dbReference type="CDD" id="cd06465">
    <property type="entry name" value="p23_hB-ind1_like"/>
    <property type="match status" value="1"/>
</dbReference>
<dbReference type="SUPFAM" id="SSF49764">
    <property type="entry name" value="HSP20-like chaperones"/>
    <property type="match status" value="1"/>
</dbReference>
<dbReference type="GO" id="GO:0051879">
    <property type="term" value="F:Hsp90 protein binding"/>
    <property type="evidence" value="ECO:0007669"/>
    <property type="project" value="InterPro"/>
</dbReference>
<feature type="compositionally biased region" description="Basic and acidic residues" evidence="2">
    <location>
        <begin position="286"/>
        <end position="298"/>
    </location>
</feature>
<proteinExistence type="inferred from homology"/>
<feature type="compositionally biased region" description="Acidic residues" evidence="2">
    <location>
        <begin position="261"/>
        <end position="284"/>
    </location>
</feature>